<name>A0A2A6CQE3_PRIPA</name>
<dbReference type="InterPro" id="IPR019429">
    <property type="entry name" value="7TM_GPCR_serpentine_rcpt_Sri"/>
</dbReference>
<dbReference type="Proteomes" id="UP000005239">
    <property type="component" value="Unassembled WGS sequence"/>
</dbReference>
<reference evidence="2" key="1">
    <citation type="journal article" date="2008" name="Nat. Genet.">
        <title>The Pristionchus pacificus genome provides a unique perspective on nematode lifestyle and parasitism.</title>
        <authorList>
            <person name="Dieterich C."/>
            <person name="Clifton S.W."/>
            <person name="Schuster L.N."/>
            <person name="Chinwalla A."/>
            <person name="Delehaunty K."/>
            <person name="Dinkelacker I."/>
            <person name="Fulton L."/>
            <person name="Fulton R."/>
            <person name="Godfrey J."/>
            <person name="Minx P."/>
            <person name="Mitreva M."/>
            <person name="Roeseler W."/>
            <person name="Tian H."/>
            <person name="Witte H."/>
            <person name="Yang S.P."/>
            <person name="Wilson R.K."/>
            <person name="Sommer R.J."/>
        </authorList>
    </citation>
    <scope>NUCLEOTIDE SEQUENCE [LARGE SCALE GENOMIC DNA]</scope>
    <source>
        <strain evidence="2">PS312</strain>
    </source>
</reference>
<keyword evidence="2" id="KW-1185">Reference proteome</keyword>
<dbReference type="PANTHER" id="PTHR45830">
    <property type="entry name" value="SERPENTINE RECEPTOR, CLASS I"/>
    <property type="match status" value="1"/>
</dbReference>
<proteinExistence type="predicted"/>
<accession>A0A2A6CQE3</accession>
<dbReference type="AlphaFoldDB" id="A0A2A6CQE3"/>
<protein>
    <submittedName>
        <fullName evidence="1">G protein-coupled receptor</fullName>
    </submittedName>
</protein>
<dbReference type="PANTHER" id="PTHR45830:SF15">
    <property type="entry name" value="SERPENTINE RECEPTOR, CLASS I"/>
    <property type="match status" value="1"/>
</dbReference>
<sequence length="332" mass="37969">MPYSIISLPARTILEVIAGLALILSTILCCLLVFLLVTTQGTMMNRRYRILLRSIQFHAYTLELGAYFLLHPIPLVPLSCFHFDSWVLHFIGIDGHPLFVILLTYFLLITIPYGLCFAYRHQMIQAPPSLFKFRRCTITIVFSFYAAFVSLAGVFTELFHRPKAETTELLTKIFGDKIESSLIEQTSCYKIVNPAIYFFLISILFAICAIFVGAVTGHIFYILHHQNYKSHEKRRQYWNWMKMLIIQAIAPFAVIAFPCGILNLQVICRVGEPAIAGAAIVMLMFHSSSYSIVVILTTTQYRKRVLSCLCYWRRATSAVNATDNDETSRYQD</sequence>
<evidence type="ECO:0000313" key="1">
    <source>
        <dbReference type="EnsemblMetazoa" id="PPA41379.1"/>
    </source>
</evidence>
<dbReference type="EnsemblMetazoa" id="PPA41379.1">
    <property type="protein sequence ID" value="PPA41379.1"/>
    <property type="gene ID" value="WBGene00279748"/>
</dbReference>
<gene>
    <name evidence="1" type="primary">WBGene00279748</name>
</gene>
<reference evidence="1" key="2">
    <citation type="submission" date="2022-06" db="UniProtKB">
        <authorList>
            <consortium name="EnsemblMetazoa"/>
        </authorList>
    </citation>
    <scope>IDENTIFICATION</scope>
    <source>
        <strain evidence="1">PS312</strain>
    </source>
</reference>
<evidence type="ECO:0000313" key="2">
    <source>
        <dbReference type="Proteomes" id="UP000005239"/>
    </source>
</evidence>
<organism evidence="1 2">
    <name type="scientific">Pristionchus pacificus</name>
    <name type="common">Parasitic nematode worm</name>
    <dbReference type="NCBI Taxonomy" id="54126"/>
    <lineage>
        <taxon>Eukaryota</taxon>
        <taxon>Metazoa</taxon>
        <taxon>Ecdysozoa</taxon>
        <taxon>Nematoda</taxon>
        <taxon>Chromadorea</taxon>
        <taxon>Rhabditida</taxon>
        <taxon>Rhabditina</taxon>
        <taxon>Diplogasteromorpha</taxon>
        <taxon>Diplogasteroidea</taxon>
        <taxon>Neodiplogasteridae</taxon>
        <taxon>Pristionchus</taxon>
    </lineage>
</organism>
<accession>A0A8R1YYZ8</accession>
<dbReference type="Pfam" id="PF10327">
    <property type="entry name" value="7TM_GPCR_Sri"/>
    <property type="match status" value="1"/>
</dbReference>